<name>A0A0G8EH23_BACCE</name>
<dbReference type="Proteomes" id="UP000035214">
    <property type="component" value="Unassembled WGS sequence"/>
</dbReference>
<dbReference type="RefSeq" id="WP_046956592.1">
    <property type="nucleotide sequence ID" value="NZ_LCYI01000054.1"/>
</dbReference>
<keyword evidence="1" id="KW-0472">Membrane</keyword>
<accession>A0A0G8EH23</accession>
<evidence type="ECO:0000313" key="2">
    <source>
        <dbReference type="EMBL" id="KLA23539.1"/>
    </source>
</evidence>
<organism evidence="2 3">
    <name type="scientific">Bacillus cereus</name>
    <dbReference type="NCBI Taxonomy" id="1396"/>
    <lineage>
        <taxon>Bacteria</taxon>
        <taxon>Bacillati</taxon>
        <taxon>Bacillota</taxon>
        <taxon>Bacilli</taxon>
        <taxon>Bacillales</taxon>
        <taxon>Bacillaceae</taxon>
        <taxon>Bacillus</taxon>
        <taxon>Bacillus cereus group</taxon>
    </lineage>
</organism>
<evidence type="ECO:0000313" key="3">
    <source>
        <dbReference type="Proteomes" id="UP000035214"/>
    </source>
</evidence>
<sequence length="310" mass="35633">MHSLLAYGCIFLIFISIVFLVLLFAKSKGSALSQFVQENEKEERRLELRNIKGIRVYLPQSVIQEAQKYEWKLTKSMYWAYMILSGMSIAAVFYFSFGRDLFTLVFVLCGFLVPKFLLYRRKKRYYLVVIDRLSIYMKAVANALQISNNAKRVLVQVKPMMHESIQEEIEKVSLLLEGGTTMHRAFRGFNETFNFRELVFFHEMLEVCSREGGANSVQVLLDIAEDFEKQKLYLARLRSSLSQAQRAFAQNCLIVIAMPIVIMLMSKEAYGFLAGSLMGKIALAVNMLIVSFLAIRVEKIANYNPAERGE</sequence>
<comment type="caution">
    <text evidence="2">The sequence shown here is derived from an EMBL/GenBank/DDBJ whole genome shotgun (WGS) entry which is preliminary data.</text>
</comment>
<reference evidence="2 3" key="1">
    <citation type="submission" date="2015-04" db="EMBL/GenBank/DDBJ databases">
        <title>Draft Genome Sequences of Eight Spore-Forming Food Isolates of Bacillus cereus Genome sequencing.</title>
        <authorList>
            <person name="Krawcyk A.O."/>
            <person name="de Jong A."/>
            <person name="Eijlander R.T."/>
            <person name="Berendsen E.M."/>
            <person name="Holsappel S."/>
            <person name="Wells-Bennik M."/>
            <person name="Kuipers O.P."/>
        </authorList>
    </citation>
    <scope>NUCLEOTIDE SEQUENCE [LARGE SCALE GENOMIC DNA]</scope>
    <source>
        <strain evidence="2 3">B4077</strain>
    </source>
</reference>
<dbReference type="EMBL" id="LCYI01000054">
    <property type="protein sequence ID" value="KLA23539.1"/>
    <property type="molecule type" value="Genomic_DNA"/>
</dbReference>
<dbReference type="PANTHER" id="PTHR35007">
    <property type="entry name" value="INTEGRAL MEMBRANE PROTEIN-RELATED"/>
    <property type="match status" value="1"/>
</dbReference>
<protein>
    <recommendedName>
        <fullName evidence="4">Type II secretion system protein GspF domain-containing protein</fullName>
    </recommendedName>
</protein>
<feature type="transmembrane region" description="Helical" evidence="1">
    <location>
        <begin position="247"/>
        <end position="266"/>
    </location>
</feature>
<feature type="transmembrane region" description="Helical" evidence="1">
    <location>
        <begin position="101"/>
        <end position="118"/>
    </location>
</feature>
<evidence type="ECO:0000256" key="1">
    <source>
        <dbReference type="SAM" id="Phobius"/>
    </source>
</evidence>
<proteinExistence type="predicted"/>
<dbReference type="PANTHER" id="PTHR35007:SF2">
    <property type="entry name" value="PILUS ASSEMBLE PROTEIN"/>
    <property type="match status" value="1"/>
</dbReference>
<gene>
    <name evidence="2" type="ORF">B4077_6126</name>
</gene>
<feature type="transmembrane region" description="Helical" evidence="1">
    <location>
        <begin position="78"/>
        <end position="95"/>
    </location>
</feature>
<evidence type="ECO:0008006" key="4">
    <source>
        <dbReference type="Google" id="ProtNLM"/>
    </source>
</evidence>
<keyword evidence="1" id="KW-1133">Transmembrane helix</keyword>
<dbReference type="PATRIC" id="fig|1396.428.peg.1951"/>
<keyword evidence="1" id="KW-0812">Transmembrane</keyword>
<dbReference type="AlphaFoldDB" id="A0A0G8EH23"/>
<feature type="transmembrane region" description="Helical" evidence="1">
    <location>
        <begin position="272"/>
        <end position="295"/>
    </location>
</feature>
<feature type="transmembrane region" description="Helical" evidence="1">
    <location>
        <begin position="6"/>
        <end position="25"/>
    </location>
</feature>